<keyword evidence="5 7" id="KW-1133">Transmembrane helix</keyword>
<dbReference type="InterPro" id="IPR004869">
    <property type="entry name" value="MMPL_dom"/>
</dbReference>
<dbReference type="Gene3D" id="1.20.1640.10">
    <property type="entry name" value="Multidrug efflux transporter AcrB transmembrane domain"/>
    <property type="match status" value="2"/>
</dbReference>
<sequence length="730" mass="75752">MLDAIARAVIAAPRRVLAVAVMVMAFAGVLGAPVGSMLSVVGFSDPGAESSRANRILVDDLGQGYVPLYLLVEAPGPVSAPQARAVIDDVVADLRRADEVARVNSPFEVPDPVAAGLVSRDGRSALLVAFLDGDESEGLANAPAVQERFAGDLGAGITVSVGGPGAVSAQIAEQSRSDLTLSEAIVLPLSFLVLIWVFGGAIAALIPLAVGAFAIVGTTAVLRGLAEITEVSIFAMNLAVALGLALAIDYSLLLVSRYREEIASGLEPPEAVRRTLRTAGRTVVFSAVTVALGLATMAAFPMSFLRSFAYGAVSVVALAAVAALVLAPAAILLTAGRIGKAGRRGPLTESRWYSWALAVMRRPRTAAAVTVIPLILVGLPFLGVEFGFPDDRILPTSTEARQVGDRIRADFTQEAGAATAIVITGVDGVDAGLLDAYAAELSRVPGVATVSAPRAIYARGAPVAPPLKSAVERADVALITVSSAASPYSPESKAVLEELRAVPKPAGAGVLFTGAEQSNHDAVQSIESKLPLMLALIAVVMFVLLFALSGSLVIPLKALVLNVLSLTATFGAMVWIFQDGHLGGLGTTATGTLQANMPVLMFCITFGLSMDYEVFLISRIREFWLASDRTDAANTESVALGLASTGRIVTAAALIMAITFAGLIASKVAMLRFFGLGLTVAVLVDATVIRSVLLPSVMVLLGRWNWWAPAPLARLHTRLIGADDRLSRSG</sequence>
<keyword evidence="4 7" id="KW-0812">Transmembrane</keyword>
<feature type="domain" description="SSD" evidence="8">
    <location>
        <begin position="208"/>
        <end position="333"/>
    </location>
</feature>
<feature type="transmembrane region" description="Helical" evidence="7">
    <location>
        <begin position="308"/>
        <end position="335"/>
    </location>
</feature>
<dbReference type="EMBL" id="JAUMSQ010000001">
    <property type="protein sequence ID" value="MDO3634149.1"/>
    <property type="molecule type" value="Genomic_DNA"/>
</dbReference>
<evidence type="ECO:0000256" key="5">
    <source>
        <dbReference type="ARBA" id="ARBA00022989"/>
    </source>
</evidence>
<evidence type="ECO:0000256" key="2">
    <source>
        <dbReference type="ARBA" id="ARBA00010157"/>
    </source>
</evidence>
<dbReference type="PROSITE" id="PS50156">
    <property type="entry name" value="SSD"/>
    <property type="match status" value="1"/>
</dbReference>
<evidence type="ECO:0000313" key="10">
    <source>
        <dbReference type="Proteomes" id="UP001168823"/>
    </source>
</evidence>
<dbReference type="Pfam" id="PF03176">
    <property type="entry name" value="MMPL"/>
    <property type="match status" value="2"/>
</dbReference>
<dbReference type="Proteomes" id="UP001168823">
    <property type="component" value="Unassembled WGS sequence"/>
</dbReference>
<evidence type="ECO:0000256" key="7">
    <source>
        <dbReference type="SAM" id="Phobius"/>
    </source>
</evidence>
<accession>A0ABT8U8M6</accession>
<keyword evidence="10" id="KW-1185">Reference proteome</keyword>
<comment type="subcellular location">
    <subcellularLocation>
        <location evidence="1">Cell membrane</location>
        <topology evidence="1">Multi-pass membrane protein</topology>
    </subcellularLocation>
</comment>
<feature type="transmembrane region" description="Helical" evidence="7">
    <location>
        <begin position="283"/>
        <end position="302"/>
    </location>
</feature>
<evidence type="ECO:0000313" key="9">
    <source>
        <dbReference type="EMBL" id="MDO3634149.1"/>
    </source>
</evidence>
<organism evidence="9 10">
    <name type="scientific">Mycolicibacterium arseniciresistens</name>
    <dbReference type="NCBI Taxonomy" id="3062257"/>
    <lineage>
        <taxon>Bacteria</taxon>
        <taxon>Bacillati</taxon>
        <taxon>Actinomycetota</taxon>
        <taxon>Actinomycetes</taxon>
        <taxon>Mycobacteriales</taxon>
        <taxon>Mycobacteriaceae</taxon>
        <taxon>Mycolicibacterium</taxon>
    </lineage>
</organism>
<evidence type="ECO:0000256" key="1">
    <source>
        <dbReference type="ARBA" id="ARBA00004651"/>
    </source>
</evidence>
<dbReference type="InterPro" id="IPR050545">
    <property type="entry name" value="Mycobact_MmpL"/>
</dbReference>
<name>A0ABT8U8M6_9MYCO</name>
<dbReference type="InterPro" id="IPR000731">
    <property type="entry name" value="SSD"/>
</dbReference>
<evidence type="ECO:0000256" key="6">
    <source>
        <dbReference type="ARBA" id="ARBA00023136"/>
    </source>
</evidence>
<dbReference type="PANTHER" id="PTHR33406:SF11">
    <property type="entry name" value="MEMBRANE PROTEIN SCO6666-RELATED"/>
    <property type="match status" value="1"/>
</dbReference>
<evidence type="ECO:0000256" key="3">
    <source>
        <dbReference type="ARBA" id="ARBA00022475"/>
    </source>
</evidence>
<feature type="transmembrane region" description="Helical" evidence="7">
    <location>
        <begin position="559"/>
        <end position="577"/>
    </location>
</feature>
<evidence type="ECO:0000256" key="4">
    <source>
        <dbReference type="ARBA" id="ARBA00022692"/>
    </source>
</evidence>
<gene>
    <name evidence="9" type="ORF">Q2100_00140</name>
</gene>
<reference evidence="9" key="1">
    <citation type="submission" date="2023-07" db="EMBL/GenBank/DDBJ databases">
        <title>Mycolicibacterium sp. nov., a novel bacterial species.</title>
        <authorList>
            <person name="Cao Y."/>
        </authorList>
    </citation>
    <scope>NUCLEOTIDE SEQUENCE</scope>
    <source>
        <strain evidence="9">KC 300</strain>
    </source>
</reference>
<dbReference type="SUPFAM" id="SSF82866">
    <property type="entry name" value="Multidrug efflux transporter AcrB transmembrane domain"/>
    <property type="match status" value="2"/>
</dbReference>
<feature type="transmembrane region" description="Helical" evidence="7">
    <location>
        <begin position="366"/>
        <end position="388"/>
    </location>
</feature>
<feature type="transmembrane region" description="Helical" evidence="7">
    <location>
        <begin position="597"/>
        <end position="617"/>
    </location>
</feature>
<dbReference type="PANTHER" id="PTHR33406">
    <property type="entry name" value="MEMBRANE PROTEIN MJ1562-RELATED"/>
    <property type="match status" value="1"/>
</dbReference>
<feature type="transmembrane region" description="Helical" evidence="7">
    <location>
        <begin position="671"/>
        <end position="693"/>
    </location>
</feature>
<dbReference type="RefSeq" id="WP_302912321.1">
    <property type="nucleotide sequence ID" value="NZ_JAUMSQ010000001.1"/>
</dbReference>
<keyword evidence="6 7" id="KW-0472">Membrane</keyword>
<proteinExistence type="inferred from homology"/>
<protein>
    <submittedName>
        <fullName evidence="9">MMPL family transporter</fullName>
    </submittedName>
</protein>
<feature type="transmembrane region" description="Helical" evidence="7">
    <location>
        <begin position="205"/>
        <end position="226"/>
    </location>
</feature>
<comment type="caution">
    <text evidence="9">The sequence shown here is derived from an EMBL/GenBank/DDBJ whole genome shotgun (WGS) entry which is preliminary data.</text>
</comment>
<comment type="similarity">
    <text evidence="2">Belongs to the resistance-nodulation-cell division (RND) (TC 2.A.6) family. MmpL subfamily.</text>
</comment>
<keyword evidence="3" id="KW-1003">Cell membrane</keyword>
<feature type="transmembrane region" description="Helical" evidence="7">
    <location>
        <begin position="232"/>
        <end position="255"/>
    </location>
</feature>
<feature type="transmembrane region" description="Helical" evidence="7">
    <location>
        <begin position="532"/>
        <end position="554"/>
    </location>
</feature>
<evidence type="ECO:0000259" key="8">
    <source>
        <dbReference type="PROSITE" id="PS50156"/>
    </source>
</evidence>
<feature type="transmembrane region" description="Helical" evidence="7">
    <location>
        <begin position="638"/>
        <end position="665"/>
    </location>
</feature>